<name>A0AAV1J7P3_9NEOP</name>
<dbReference type="PROSITE" id="PS51465">
    <property type="entry name" value="KAZAL_2"/>
    <property type="match status" value="1"/>
</dbReference>
<feature type="transmembrane region" description="Helical" evidence="6">
    <location>
        <begin position="208"/>
        <end position="227"/>
    </location>
</feature>
<sequence>MSCFKTVFSKAKARVQSWHKTDFVAKNVREPIFGNIITITVAESAAYRIVMQDVRIGTLPPYTPYLLISIVAMFEAVLGPLVAWLGYKTRKRMMLGWSLGFMLISFAWFVIPPPDSHEETEFCDSVKPNAVIIFTALSLRTAVRVVITVGVAICLCLARVASWSHCIAYIDDHEPDRTSIHFGALVFSRVVPLMFGYKMLTGIVENTIMLQVLIIALSTAWHSYKIYFNVPNPTRQLTVAKALPPMEDRGFFRSLFRVLCNILAMSQMLAMGILVTALWGFAYNEEDIIKTNYNIQPIGQIVEGNTELLQYALALISVVYVGYKHSAPIRSEYEIGRGLRHVFKMTFLAILLYVAIVVLPPCKKGHVAGLEDGLYAHPQCSLQCGCVPKWKEYSPVCVVDTMTTYLSPCEAGCTSSFTMENLKIYANCSCAGPSGRVAPGACSYPNCTSGFNLHRALFTLILTFSMLAFQTQGMVILKSVDPRDKSIAMGMMWSVVAATAYVCGNNIFLSIALKTCSWYTGEKCQLYQQRFSYIIGFTCASLAFVSLGVNLVARAYLRTKRRNADRPERREEVETD</sequence>
<feature type="transmembrane region" description="Helical" evidence="6">
    <location>
        <begin position="258"/>
        <end position="282"/>
    </location>
</feature>
<feature type="transmembrane region" description="Helical" evidence="6">
    <location>
        <begin position="456"/>
        <end position="477"/>
    </location>
</feature>
<dbReference type="Proteomes" id="UP001497472">
    <property type="component" value="Unassembled WGS sequence"/>
</dbReference>
<feature type="domain" description="Kazal-like" evidence="7">
    <location>
        <begin position="374"/>
        <end position="432"/>
    </location>
</feature>
<dbReference type="GO" id="GO:0043252">
    <property type="term" value="P:sodium-independent organic anion transport"/>
    <property type="evidence" value="ECO:0007669"/>
    <property type="project" value="TreeGrafter"/>
</dbReference>
<dbReference type="InterPro" id="IPR002350">
    <property type="entry name" value="Kazal_dom"/>
</dbReference>
<feature type="transmembrane region" description="Helical" evidence="6">
    <location>
        <begin position="131"/>
        <end position="158"/>
    </location>
</feature>
<dbReference type="Pfam" id="PF03137">
    <property type="entry name" value="OATP"/>
    <property type="match status" value="1"/>
</dbReference>
<evidence type="ECO:0000313" key="8">
    <source>
        <dbReference type="EMBL" id="CAK1545390.1"/>
    </source>
</evidence>
<accession>A0AAV1J7P3</accession>
<dbReference type="GO" id="GO:0016323">
    <property type="term" value="C:basolateral plasma membrane"/>
    <property type="evidence" value="ECO:0007669"/>
    <property type="project" value="TreeGrafter"/>
</dbReference>
<dbReference type="PANTHER" id="PTHR11388:SF158">
    <property type="entry name" value="ORGANIC ANION TRANSPORTING POLYPEPTIDE 33EB"/>
    <property type="match status" value="1"/>
</dbReference>
<proteinExistence type="predicted"/>
<feature type="transmembrane region" description="Helical" evidence="6">
    <location>
        <begin position="65"/>
        <end position="87"/>
    </location>
</feature>
<reference evidence="8 9" key="1">
    <citation type="submission" date="2023-11" db="EMBL/GenBank/DDBJ databases">
        <authorList>
            <person name="Okamura Y."/>
        </authorList>
    </citation>
    <scope>NUCLEOTIDE SEQUENCE [LARGE SCALE GENOMIC DNA]</scope>
</reference>
<evidence type="ECO:0000256" key="2">
    <source>
        <dbReference type="ARBA" id="ARBA00022475"/>
    </source>
</evidence>
<dbReference type="AlphaFoldDB" id="A0AAV1J7P3"/>
<keyword evidence="3 6" id="KW-0812">Transmembrane</keyword>
<gene>
    <name evidence="8" type="ORF">LNINA_LOCUS5049</name>
</gene>
<feature type="transmembrane region" description="Helical" evidence="6">
    <location>
        <begin position="94"/>
        <end position="111"/>
    </location>
</feature>
<keyword evidence="9" id="KW-1185">Reference proteome</keyword>
<evidence type="ECO:0000256" key="1">
    <source>
        <dbReference type="ARBA" id="ARBA00004651"/>
    </source>
</evidence>
<comment type="caution">
    <text evidence="8">The sequence shown here is derived from an EMBL/GenBank/DDBJ whole genome shotgun (WGS) entry which is preliminary data.</text>
</comment>
<dbReference type="InterPro" id="IPR004156">
    <property type="entry name" value="OATP"/>
</dbReference>
<evidence type="ECO:0000256" key="4">
    <source>
        <dbReference type="ARBA" id="ARBA00022989"/>
    </source>
</evidence>
<keyword evidence="4 6" id="KW-1133">Transmembrane helix</keyword>
<keyword evidence="2" id="KW-1003">Cell membrane</keyword>
<evidence type="ECO:0000256" key="5">
    <source>
        <dbReference type="ARBA" id="ARBA00023136"/>
    </source>
</evidence>
<feature type="transmembrane region" description="Helical" evidence="6">
    <location>
        <begin position="489"/>
        <end position="513"/>
    </location>
</feature>
<evidence type="ECO:0000259" key="7">
    <source>
        <dbReference type="PROSITE" id="PS51465"/>
    </source>
</evidence>
<dbReference type="EMBL" id="CAVLEF010000007">
    <property type="protein sequence ID" value="CAK1545390.1"/>
    <property type="molecule type" value="Genomic_DNA"/>
</dbReference>
<evidence type="ECO:0000256" key="6">
    <source>
        <dbReference type="SAM" id="Phobius"/>
    </source>
</evidence>
<feature type="transmembrane region" description="Helical" evidence="6">
    <location>
        <begin position="533"/>
        <end position="557"/>
    </location>
</feature>
<keyword evidence="5 6" id="KW-0472">Membrane</keyword>
<evidence type="ECO:0000256" key="3">
    <source>
        <dbReference type="ARBA" id="ARBA00022692"/>
    </source>
</evidence>
<comment type="subcellular location">
    <subcellularLocation>
        <location evidence="1">Cell membrane</location>
        <topology evidence="1">Multi-pass membrane protein</topology>
    </subcellularLocation>
</comment>
<feature type="transmembrane region" description="Helical" evidence="6">
    <location>
        <begin position="343"/>
        <end position="360"/>
    </location>
</feature>
<organism evidence="8 9">
    <name type="scientific">Leptosia nina</name>
    <dbReference type="NCBI Taxonomy" id="320188"/>
    <lineage>
        <taxon>Eukaryota</taxon>
        <taxon>Metazoa</taxon>
        <taxon>Ecdysozoa</taxon>
        <taxon>Arthropoda</taxon>
        <taxon>Hexapoda</taxon>
        <taxon>Insecta</taxon>
        <taxon>Pterygota</taxon>
        <taxon>Neoptera</taxon>
        <taxon>Endopterygota</taxon>
        <taxon>Lepidoptera</taxon>
        <taxon>Glossata</taxon>
        <taxon>Ditrysia</taxon>
        <taxon>Papilionoidea</taxon>
        <taxon>Pieridae</taxon>
        <taxon>Pierinae</taxon>
        <taxon>Leptosia</taxon>
    </lineage>
</organism>
<evidence type="ECO:0000313" key="9">
    <source>
        <dbReference type="Proteomes" id="UP001497472"/>
    </source>
</evidence>
<dbReference type="GO" id="GO:0015347">
    <property type="term" value="F:sodium-independent organic anion transmembrane transporter activity"/>
    <property type="evidence" value="ECO:0007669"/>
    <property type="project" value="TreeGrafter"/>
</dbReference>
<dbReference type="PANTHER" id="PTHR11388">
    <property type="entry name" value="ORGANIC ANION TRANSPORTER"/>
    <property type="match status" value="1"/>
</dbReference>
<protein>
    <recommendedName>
        <fullName evidence="7">Kazal-like domain-containing protein</fullName>
    </recommendedName>
</protein>